<feature type="transmembrane region" description="Helical" evidence="6">
    <location>
        <begin position="21"/>
        <end position="42"/>
    </location>
</feature>
<dbReference type="GO" id="GO:0043190">
    <property type="term" value="C:ATP-binding cassette (ABC) transporter complex"/>
    <property type="evidence" value="ECO:0007669"/>
    <property type="project" value="InterPro"/>
</dbReference>
<dbReference type="PIRSF" id="PIRSF006648">
    <property type="entry name" value="DrrB"/>
    <property type="match status" value="1"/>
</dbReference>
<evidence type="ECO:0000256" key="1">
    <source>
        <dbReference type="ARBA" id="ARBA00004141"/>
    </source>
</evidence>
<keyword evidence="4 6" id="KW-0472">Membrane</keyword>
<comment type="subcellular location">
    <subcellularLocation>
        <location evidence="1">Membrane</location>
        <topology evidence="1">Multi-pass membrane protein</topology>
    </subcellularLocation>
</comment>
<sequence>MHATIALFRNELRLLLRNPAVVIWTILIPIAALVVMCLIPGAREPLPNFGGLSVIESYQPTLIVFAATMLALQMMPMFIGQYRELGFLRRLRTTPAHPRDLLAAILALILTISLVVGLVLLTFPLLFGVGVMGRLALQSLLLVLVATSFLAVGSMLAAVIANPRVAAGVGAALAAIMWFFAGMWFPRVLFPGWLATISDWTPGGAAASVLGAAAAGQPIAAQPLIALGLWTVGGFSIATRSFRWE</sequence>
<evidence type="ECO:0000313" key="8">
    <source>
        <dbReference type="EMBL" id="SHI29899.1"/>
    </source>
</evidence>
<organism evidence="8 9">
    <name type="scientific">Tessaracoccus bendigoensis DSM 12906</name>
    <dbReference type="NCBI Taxonomy" id="1123357"/>
    <lineage>
        <taxon>Bacteria</taxon>
        <taxon>Bacillati</taxon>
        <taxon>Actinomycetota</taxon>
        <taxon>Actinomycetes</taxon>
        <taxon>Propionibacteriales</taxon>
        <taxon>Propionibacteriaceae</taxon>
        <taxon>Tessaracoccus</taxon>
    </lineage>
</organism>
<feature type="transmembrane region" description="Helical" evidence="6">
    <location>
        <begin position="135"/>
        <end position="158"/>
    </location>
</feature>
<evidence type="ECO:0000256" key="5">
    <source>
        <dbReference type="ARBA" id="ARBA00023251"/>
    </source>
</evidence>
<dbReference type="OrthoDB" id="3217868at2"/>
<name>A0A1M6A0Q5_9ACTN</name>
<evidence type="ECO:0000313" key="9">
    <source>
        <dbReference type="Proteomes" id="UP000184512"/>
    </source>
</evidence>
<keyword evidence="3 6" id="KW-1133">Transmembrane helix</keyword>
<dbReference type="GO" id="GO:0046677">
    <property type="term" value="P:response to antibiotic"/>
    <property type="evidence" value="ECO:0007669"/>
    <property type="project" value="UniProtKB-KW"/>
</dbReference>
<evidence type="ECO:0000256" key="2">
    <source>
        <dbReference type="ARBA" id="ARBA00022692"/>
    </source>
</evidence>
<gene>
    <name evidence="8" type="ORF">SAMN02745244_00031</name>
</gene>
<proteinExistence type="predicted"/>
<dbReference type="AlphaFoldDB" id="A0A1M6A0Q5"/>
<dbReference type="InterPro" id="IPR000412">
    <property type="entry name" value="ABC_2_transport"/>
</dbReference>
<dbReference type="Proteomes" id="UP000184512">
    <property type="component" value="Unassembled WGS sequence"/>
</dbReference>
<dbReference type="InterPro" id="IPR052902">
    <property type="entry name" value="ABC-2_transporter"/>
</dbReference>
<reference evidence="8 9" key="1">
    <citation type="submission" date="2016-11" db="EMBL/GenBank/DDBJ databases">
        <authorList>
            <person name="Jaros S."/>
            <person name="Januszkiewicz K."/>
            <person name="Wedrychowicz H."/>
        </authorList>
    </citation>
    <scope>NUCLEOTIDE SEQUENCE [LARGE SCALE GENOMIC DNA]</scope>
    <source>
        <strain evidence="8 9">DSM 12906</strain>
    </source>
</reference>
<dbReference type="RefSeq" id="WP_073185230.1">
    <property type="nucleotide sequence ID" value="NZ_FQZG01000003.1"/>
</dbReference>
<evidence type="ECO:0000259" key="7">
    <source>
        <dbReference type="Pfam" id="PF01061"/>
    </source>
</evidence>
<dbReference type="InterPro" id="IPR013525">
    <property type="entry name" value="ABC2_TM"/>
</dbReference>
<dbReference type="GO" id="GO:0140359">
    <property type="term" value="F:ABC-type transporter activity"/>
    <property type="evidence" value="ECO:0007669"/>
    <property type="project" value="InterPro"/>
</dbReference>
<dbReference type="Pfam" id="PF01061">
    <property type="entry name" value="ABC2_membrane"/>
    <property type="match status" value="1"/>
</dbReference>
<keyword evidence="9" id="KW-1185">Reference proteome</keyword>
<evidence type="ECO:0000256" key="6">
    <source>
        <dbReference type="SAM" id="Phobius"/>
    </source>
</evidence>
<feature type="transmembrane region" description="Helical" evidence="6">
    <location>
        <begin position="219"/>
        <end position="238"/>
    </location>
</feature>
<feature type="transmembrane region" description="Helical" evidence="6">
    <location>
        <begin position="101"/>
        <end position="123"/>
    </location>
</feature>
<dbReference type="STRING" id="1123357.SAMN02745244_00031"/>
<feature type="transmembrane region" description="Helical" evidence="6">
    <location>
        <begin position="62"/>
        <end position="80"/>
    </location>
</feature>
<evidence type="ECO:0000256" key="4">
    <source>
        <dbReference type="ARBA" id="ARBA00023136"/>
    </source>
</evidence>
<dbReference type="EMBL" id="FQZG01000003">
    <property type="protein sequence ID" value="SHI29899.1"/>
    <property type="molecule type" value="Genomic_DNA"/>
</dbReference>
<feature type="transmembrane region" description="Helical" evidence="6">
    <location>
        <begin position="165"/>
        <end position="185"/>
    </location>
</feature>
<accession>A0A1M6A0Q5</accession>
<protein>
    <submittedName>
        <fullName evidence="8">ABC-2 type transport system permease protein</fullName>
    </submittedName>
</protein>
<feature type="domain" description="ABC-2 type transporter transmembrane" evidence="7">
    <location>
        <begin position="4"/>
        <end position="202"/>
    </location>
</feature>
<keyword evidence="5" id="KW-0046">Antibiotic resistance</keyword>
<evidence type="ECO:0000256" key="3">
    <source>
        <dbReference type="ARBA" id="ARBA00022989"/>
    </source>
</evidence>
<dbReference type="PANTHER" id="PTHR43027:SF2">
    <property type="entry name" value="TRANSPORT PERMEASE PROTEIN"/>
    <property type="match status" value="1"/>
</dbReference>
<keyword evidence="2 6" id="KW-0812">Transmembrane</keyword>
<dbReference type="PANTHER" id="PTHR43027">
    <property type="entry name" value="DOXORUBICIN RESISTANCE ABC TRANSPORTER PERMEASE PROTEIN DRRC-RELATED"/>
    <property type="match status" value="1"/>
</dbReference>